<sequence>MTDDRPERADGVPSAPPSAPDAGRPDGVPSAPPSASDAGRPDGALPSRRAVRAAASAGEQEPPSVVPSEPVADAGAPPELVEPPVPSAPAPGPATEPVAIEDLATQAIAVEDLTTQAVPIEELVTQAVPMGELLDPPPPANVDAPTELIADAGDLASARPSGPSTLDTVFGDSAFVEYEDAPLLARRPDETRSGRRASPAAPAAGDAAASAALAGAVAPTRASAAGTAAGTSTGMPRSQKVLIGIAVGLGVLVAVIAAFIIGMRLPGLVGFGPVASMGPGLESSAAPSGEPGADPSAGDTGADAGADPSADPTAEPAPSESAAPATGPLPPGLQEWDALVGGECLDPFIDPWQEEYVVVDCAAPHAAQLVVVGTLPGEEVSAYPGEEALAGQIPALCRAAGVIDLAAGAAYRDLQVEGAYPVSAEDWAEGERRYSCFVTRSSGEPITGSLAAPLG</sequence>
<feature type="region of interest" description="Disordered" evidence="1">
    <location>
        <begin position="183"/>
        <end position="203"/>
    </location>
</feature>
<keyword evidence="2" id="KW-0812">Transmembrane</keyword>
<dbReference type="Proteomes" id="UP001164706">
    <property type="component" value="Chromosome"/>
</dbReference>
<reference evidence="4" key="1">
    <citation type="submission" date="2022-11" db="EMBL/GenBank/DDBJ databases">
        <title>Description of Microcella daejonensis nov. sp, isolated from riverside soil.</title>
        <authorList>
            <person name="Molina K.M."/>
            <person name="Kim S.B."/>
        </authorList>
    </citation>
    <scope>NUCLEOTIDE SEQUENCE</scope>
    <source>
        <strain evidence="4">MMS21-STM12</strain>
    </source>
</reference>
<keyword evidence="5" id="KW-1185">Reference proteome</keyword>
<dbReference type="Pfam" id="PF13845">
    <property type="entry name" value="Septum_form"/>
    <property type="match status" value="1"/>
</dbReference>
<feature type="region of interest" description="Disordered" evidence="1">
    <location>
        <begin position="281"/>
        <end position="332"/>
    </location>
</feature>
<keyword evidence="2" id="KW-1133">Transmembrane helix</keyword>
<keyword evidence="2" id="KW-0472">Membrane</keyword>
<feature type="compositionally biased region" description="Basic and acidic residues" evidence="1">
    <location>
        <begin position="1"/>
        <end position="10"/>
    </location>
</feature>
<proteinExistence type="predicted"/>
<feature type="domain" description="Septum formation-related" evidence="3">
    <location>
        <begin position="317"/>
        <end position="436"/>
    </location>
</feature>
<protein>
    <submittedName>
        <fullName evidence="4">Septum formation family protein</fullName>
    </submittedName>
</protein>
<dbReference type="InterPro" id="IPR026004">
    <property type="entry name" value="Septum_form"/>
</dbReference>
<feature type="compositionally biased region" description="Low complexity" evidence="1">
    <location>
        <begin position="52"/>
        <end position="79"/>
    </location>
</feature>
<feature type="region of interest" description="Disordered" evidence="1">
    <location>
        <begin position="1"/>
        <end position="96"/>
    </location>
</feature>
<name>A0A9E8SC51_9MICO</name>
<accession>A0A9E8SC51</accession>
<evidence type="ECO:0000256" key="1">
    <source>
        <dbReference type="SAM" id="MobiDB-lite"/>
    </source>
</evidence>
<dbReference type="EMBL" id="CP113089">
    <property type="protein sequence ID" value="WAB82222.1"/>
    <property type="molecule type" value="Genomic_DNA"/>
</dbReference>
<evidence type="ECO:0000313" key="5">
    <source>
        <dbReference type="Proteomes" id="UP001164706"/>
    </source>
</evidence>
<gene>
    <name evidence="4" type="ORF">OVN18_04225</name>
</gene>
<feature type="compositionally biased region" description="Pro residues" evidence="1">
    <location>
        <begin position="80"/>
        <end position="94"/>
    </location>
</feature>
<dbReference type="KEGG" id="mdb:OVN18_04225"/>
<organism evidence="4 5">
    <name type="scientific">Microcella daejeonensis</name>
    <dbReference type="NCBI Taxonomy" id="2994971"/>
    <lineage>
        <taxon>Bacteria</taxon>
        <taxon>Bacillati</taxon>
        <taxon>Actinomycetota</taxon>
        <taxon>Actinomycetes</taxon>
        <taxon>Micrococcales</taxon>
        <taxon>Microbacteriaceae</taxon>
        <taxon>Microcella</taxon>
    </lineage>
</organism>
<dbReference type="RefSeq" id="WP_267782165.1">
    <property type="nucleotide sequence ID" value="NZ_CP113089.1"/>
</dbReference>
<feature type="transmembrane region" description="Helical" evidence="2">
    <location>
        <begin position="241"/>
        <end position="261"/>
    </location>
</feature>
<evidence type="ECO:0000259" key="3">
    <source>
        <dbReference type="Pfam" id="PF13845"/>
    </source>
</evidence>
<dbReference type="AlphaFoldDB" id="A0A9E8SC51"/>
<feature type="compositionally biased region" description="Low complexity" evidence="1">
    <location>
        <begin position="291"/>
        <end position="326"/>
    </location>
</feature>
<evidence type="ECO:0000313" key="4">
    <source>
        <dbReference type="EMBL" id="WAB82222.1"/>
    </source>
</evidence>
<evidence type="ECO:0000256" key="2">
    <source>
        <dbReference type="SAM" id="Phobius"/>
    </source>
</evidence>